<dbReference type="EMBL" id="QICS01000001">
    <property type="protein sequence ID" value="PXV95702.1"/>
    <property type="molecule type" value="Genomic_DNA"/>
</dbReference>
<dbReference type="AlphaFoldDB" id="A0A318ETX3"/>
<reference evidence="1 2" key="1">
    <citation type="submission" date="2018-05" db="EMBL/GenBank/DDBJ databases">
        <title>Genomic Encyclopedia of Type Strains, Phase IV (KMG-IV): sequencing the most valuable type-strain genomes for metagenomic binning, comparative biology and taxonomic classification.</title>
        <authorList>
            <person name="Goeker M."/>
        </authorList>
    </citation>
    <scope>NUCLEOTIDE SEQUENCE [LARGE SCALE GENOMIC DNA]</scope>
    <source>
        <strain evidence="1 2">DSM 28816</strain>
    </source>
</reference>
<accession>A0A318ETX3</accession>
<sequence>MDLEKKVFILEEYFNEEREINLNQYTHIRAYHACRPLSVQDYFAKGIEPISCERALEEALIRLKSEGLNKDKIKGQFKIAWKDLNEIHKKVWLIIHKELLLTKSGHYLIYGSEFLNALAMELGYRDSLKQVGIPTIFHCDIPIKNLACSEISYIEEGIELGREFGYDISISVDTVPPQYIVDYEHPNRKIPDPYYYGVKYKPDYKELKNLGI</sequence>
<name>A0A318ETX3_9FIRM</name>
<organism evidence="1 2">
    <name type="scientific">Lachnotalea glycerini</name>
    <dbReference type="NCBI Taxonomy" id="1763509"/>
    <lineage>
        <taxon>Bacteria</taxon>
        <taxon>Bacillati</taxon>
        <taxon>Bacillota</taxon>
        <taxon>Clostridia</taxon>
        <taxon>Lachnospirales</taxon>
        <taxon>Lachnospiraceae</taxon>
        <taxon>Lachnotalea</taxon>
    </lineage>
</organism>
<proteinExistence type="predicted"/>
<dbReference type="Proteomes" id="UP000247523">
    <property type="component" value="Unassembled WGS sequence"/>
</dbReference>
<comment type="caution">
    <text evidence="1">The sequence shown here is derived from an EMBL/GenBank/DDBJ whole genome shotgun (WGS) entry which is preliminary data.</text>
</comment>
<gene>
    <name evidence="1" type="ORF">C8E03_101332</name>
</gene>
<dbReference type="RefSeq" id="WP_110290107.1">
    <property type="nucleotide sequence ID" value="NZ_QICS01000001.1"/>
</dbReference>
<protein>
    <submittedName>
        <fullName evidence="1">Uncharacterized protein</fullName>
    </submittedName>
</protein>
<evidence type="ECO:0000313" key="1">
    <source>
        <dbReference type="EMBL" id="PXV95702.1"/>
    </source>
</evidence>
<evidence type="ECO:0000313" key="2">
    <source>
        <dbReference type="Proteomes" id="UP000247523"/>
    </source>
</evidence>